<keyword evidence="7 10" id="KW-0418">Kinase</keyword>
<evidence type="ECO:0000313" key="13">
    <source>
        <dbReference type="Proteomes" id="UP000635565"/>
    </source>
</evidence>
<keyword evidence="5 10" id="KW-0545">Nucleotide biosynthesis</keyword>
<dbReference type="InterPro" id="IPR027417">
    <property type="entry name" value="P-loop_NTPase"/>
</dbReference>
<reference evidence="12 13" key="1">
    <citation type="journal article" date="2021" name="Int. J. Syst. Evol. Microbiol.">
        <title>Reticulibacter mediterranei gen. nov., sp. nov., within the new family Reticulibacteraceae fam. nov., and Ktedonospora formicarum gen. nov., sp. nov., Ktedonobacter robiniae sp. nov., Dictyobacter formicarum sp. nov. and Dictyobacter arantiisoli sp. nov., belonging to the class Ktedonobacteria.</title>
        <authorList>
            <person name="Yabe S."/>
            <person name="Zheng Y."/>
            <person name="Wang C.M."/>
            <person name="Sakai Y."/>
            <person name="Abe K."/>
            <person name="Yokota A."/>
            <person name="Donadio S."/>
            <person name="Cavaletti L."/>
            <person name="Monciardini P."/>
        </authorList>
    </citation>
    <scope>NUCLEOTIDE SEQUENCE [LARGE SCALE GENOMIC DNA]</scope>
    <source>
        <strain evidence="12 13">SOSP1-9</strain>
    </source>
</reference>
<dbReference type="PANTHER" id="PTHR10344">
    <property type="entry name" value="THYMIDYLATE KINASE"/>
    <property type="match status" value="1"/>
</dbReference>
<dbReference type="InterPro" id="IPR018094">
    <property type="entry name" value="Thymidylate_kinase"/>
</dbReference>
<keyword evidence="8 10" id="KW-0067">ATP-binding</keyword>
<evidence type="ECO:0000256" key="8">
    <source>
        <dbReference type="ARBA" id="ARBA00022840"/>
    </source>
</evidence>
<dbReference type="PANTHER" id="PTHR10344:SF4">
    <property type="entry name" value="UMP-CMP KINASE 2, MITOCHONDRIAL"/>
    <property type="match status" value="1"/>
</dbReference>
<comment type="function">
    <text evidence="10">Phosphorylation of dTMP to form dTDP in both de novo and salvage pathways of dTTP synthesis.</text>
</comment>
<dbReference type="EC" id="2.7.4.9" evidence="2 10"/>
<sequence length="215" mass="23836">MSMGRGYFISFEGLDGAGKTTQIELLAGWLEQQGMAYVRTCEPGGTPLGIEIRRLLFHQPELTITPLAEAFLFQADRAQHFQTRILPALAAGKVVISDRCFDSSIAYQGAAQGLGTELIAQLSHIATQGHAPDLTIFLDLDPALVHKRTSASDGRREEQSRFDRASEQFHIRLRQAFLELAQANPQRIKVIDAAQPAERIHQNIVDLIKPHLNQS</sequence>
<evidence type="ECO:0000256" key="2">
    <source>
        <dbReference type="ARBA" id="ARBA00012980"/>
    </source>
</evidence>
<evidence type="ECO:0000313" key="12">
    <source>
        <dbReference type="EMBL" id="GHO89903.1"/>
    </source>
</evidence>
<feature type="binding site" evidence="10">
    <location>
        <begin position="13"/>
        <end position="20"/>
    </location>
    <ligand>
        <name>ATP</name>
        <dbReference type="ChEBI" id="CHEBI:30616"/>
    </ligand>
</feature>
<dbReference type="SUPFAM" id="SSF52540">
    <property type="entry name" value="P-loop containing nucleoside triphosphate hydrolases"/>
    <property type="match status" value="1"/>
</dbReference>
<evidence type="ECO:0000256" key="6">
    <source>
        <dbReference type="ARBA" id="ARBA00022741"/>
    </source>
</evidence>
<keyword evidence="4 10" id="KW-0808">Transferase</keyword>
<comment type="caution">
    <text evidence="12">The sequence shown here is derived from an EMBL/GenBank/DDBJ whole genome shotgun (WGS) entry which is preliminary data.</text>
</comment>
<evidence type="ECO:0000256" key="7">
    <source>
        <dbReference type="ARBA" id="ARBA00022777"/>
    </source>
</evidence>
<evidence type="ECO:0000256" key="9">
    <source>
        <dbReference type="ARBA" id="ARBA00048743"/>
    </source>
</evidence>
<keyword evidence="6 10" id="KW-0547">Nucleotide-binding</keyword>
<dbReference type="CDD" id="cd01672">
    <property type="entry name" value="TMPK"/>
    <property type="match status" value="1"/>
</dbReference>
<comment type="similarity">
    <text evidence="1 10">Belongs to the thymidylate kinase family.</text>
</comment>
<dbReference type="NCBIfam" id="TIGR00041">
    <property type="entry name" value="DTMP_kinase"/>
    <property type="match status" value="1"/>
</dbReference>
<gene>
    <name evidence="10 12" type="primary">tmk</name>
    <name evidence="12" type="ORF">KSZ_79090</name>
</gene>
<dbReference type="EMBL" id="BNJJ01000053">
    <property type="protein sequence ID" value="GHO89903.1"/>
    <property type="molecule type" value="Genomic_DNA"/>
</dbReference>
<evidence type="ECO:0000259" key="11">
    <source>
        <dbReference type="Pfam" id="PF02223"/>
    </source>
</evidence>
<protein>
    <recommendedName>
        <fullName evidence="3 10">Thymidylate kinase</fullName>
        <ecNumber evidence="2 10">2.7.4.9</ecNumber>
    </recommendedName>
    <alternativeName>
        <fullName evidence="10">dTMP kinase</fullName>
    </alternativeName>
</protein>
<dbReference type="InterPro" id="IPR039430">
    <property type="entry name" value="Thymidylate_kin-like_dom"/>
</dbReference>
<dbReference type="GO" id="GO:0016301">
    <property type="term" value="F:kinase activity"/>
    <property type="evidence" value="ECO:0007669"/>
    <property type="project" value="UniProtKB-KW"/>
</dbReference>
<keyword evidence="13" id="KW-1185">Reference proteome</keyword>
<evidence type="ECO:0000256" key="5">
    <source>
        <dbReference type="ARBA" id="ARBA00022727"/>
    </source>
</evidence>
<organism evidence="12 13">
    <name type="scientific">Dictyobacter formicarum</name>
    <dbReference type="NCBI Taxonomy" id="2778368"/>
    <lineage>
        <taxon>Bacteria</taxon>
        <taxon>Bacillati</taxon>
        <taxon>Chloroflexota</taxon>
        <taxon>Ktedonobacteria</taxon>
        <taxon>Ktedonobacterales</taxon>
        <taxon>Dictyobacteraceae</taxon>
        <taxon>Dictyobacter</taxon>
    </lineage>
</organism>
<proteinExistence type="inferred from homology"/>
<comment type="catalytic activity">
    <reaction evidence="9 10">
        <text>dTMP + ATP = dTDP + ADP</text>
        <dbReference type="Rhea" id="RHEA:13517"/>
        <dbReference type="ChEBI" id="CHEBI:30616"/>
        <dbReference type="ChEBI" id="CHEBI:58369"/>
        <dbReference type="ChEBI" id="CHEBI:63528"/>
        <dbReference type="ChEBI" id="CHEBI:456216"/>
        <dbReference type="EC" id="2.7.4.9"/>
    </reaction>
</comment>
<feature type="domain" description="Thymidylate kinase-like" evidence="11">
    <location>
        <begin position="11"/>
        <end position="204"/>
    </location>
</feature>
<evidence type="ECO:0000256" key="10">
    <source>
        <dbReference type="HAMAP-Rule" id="MF_00165"/>
    </source>
</evidence>
<dbReference type="HAMAP" id="MF_00165">
    <property type="entry name" value="Thymidylate_kinase"/>
    <property type="match status" value="1"/>
</dbReference>
<dbReference type="InterPro" id="IPR018095">
    <property type="entry name" value="Thymidylate_kin_CS"/>
</dbReference>
<dbReference type="Pfam" id="PF02223">
    <property type="entry name" value="Thymidylate_kin"/>
    <property type="match status" value="1"/>
</dbReference>
<dbReference type="Proteomes" id="UP000635565">
    <property type="component" value="Unassembled WGS sequence"/>
</dbReference>
<dbReference type="PROSITE" id="PS01331">
    <property type="entry name" value="THYMIDYLATE_KINASE"/>
    <property type="match status" value="1"/>
</dbReference>
<accession>A0ABQ3VWF1</accession>
<name>A0ABQ3VWF1_9CHLR</name>
<evidence type="ECO:0000256" key="3">
    <source>
        <dbReference type="ARBA" id="ARBA00017144"/>
    </source>
</evidence>
<evidence type="ECO:0000256" key="1">
    <source>
        <dbReference type="ARBA" id="ARBA00009776"/>
    </source>
</evidence>
<dbReference type="Gene3D" id="3.40.50.300">
    <property type="entry name" value="P-loop containing nucleotide triphosphate hydrolases"/>
    <property type="match status" value="1"/>
</dbReference>
<evidence type="ECO:0000256" key="4">
    <source>
        <dbReference type="ARBA" id="ARBA00022679"/>
    </source>
</evidence>